<comment type="caution">
    <text evidence="2">The sequence shown here is derived from an EMBL/GenBank/DDBJ whole genome shotgun (WGS) entry which is preliminary data.</text>
</comment>
<evidence type="ECO:0008006" key="4">
    <source>
        <dbReference type="Google" id="ProtNLM"/>
    </source>
</evidence>
<dbReference type="RefSeq" id="WP_129004398.1">
    <property type="nucleotide sequence ID" value="NZ_SDHZ01000002.1"/>
</dbReference>
<dbReference type="EMBL" id="SDHZ01000002">
    <property type="protein sequence ID" value="RXK83345.1"/>
    <property type="molecule type" value="Genomic_DNA"/>
</dbReference>
<dbReference type="PANTHER" id="PTHR21180:SF32">
    <property type="entry name" value="ENDONUCLEASE_EXONUCLEASE_PHOSPHATASE FAMILY DOMAIN-CONTAINING PROTEIN 1"/>
    <property type="match status" value="1"/>
</dbReference>
<feature type="compositionally biased region" description="Polar residues" evidence="1">
    <location>
        <begin position="178"/>
        <end position="191"/>
    </location>
</feature>
<dbReference type="AlphaFoldDB" id="A0A4Q1D4I0"/>
<dbReference type="GO" id="GO:0015628">
    <property type="term" value="P:protein secretion by the type II secretion system"/>
    <property type="evidence" value="ECO:0007669"/>
    <property type="project" value="TreeGrafter"/>
</dbReference>
<organism evidence="2 3">
    <name type="scientific">Filimonas effusa</name>
    <dbReference type="NCBI Taxonomy" id="2508721"/>
    <lineage>
        <taxon>Bacteria</taxon>
        <taxon>Pseudomonadati</taxon>
        <taxon>Bacteroidota</taxon>
        <taxon>Chitinophagia</taxon>
        <taxon>Chitinophagales</taxon>
        <taxon>Chitinophagaceae</taxon>
        <taxon>Filimonas</taxon>
    </lineage>
</organism>
<name>A0A4Q1D4I0_9BACT</name>
<evidence type="ECO:0000313" key="2">
    <source>
        <dbReference type="EMBL" id="RXK83345.1"/>
    </source>
</evidence>
<dbReference type="OrthoDB" id="981124at2"/>
<dbReference type="GO" id="GO:0015627">
    <property type="term" value="C:type II protein secretion system complex"/>
    <property type="evidence" value="ECO:0007669"/>
    <property type="project" value="TreeGrafter"/>
</dbReference>
<dbReference type="SUPFAM" id="SSF47781">
    <property type="entry name" value="RuvA domain 2-like"/>
    <property type="match status" value="2"/>
</dbReference>
<keyword evidence="3" id="KW-1185">Reference proteome</keyword>
<evidence type="ECO:0000256" key="1">
    <source>
        <dbReference type="SAM" id="MobiDB-lite"/>
    </source>
</evidence>
<evidence type="ECO:0000313" key="3">
    <source>
        <dbReference type="Proteomes" id="UP000290545"/>
    </source>
</evidence>
<reference evidence="2 3" key="1">
    <citation type="submission" date="2019-01" db="EMBL/GenBank/DDBJ databases">
        <title>Filimonas sp. strain TTM-71.</title>
        <authorList>
            <person name="Chen W.-M."/>
        </authorList>
    </citation>
    <scope>NUCLEOTIDE SEQUENCE [LARGE SCALE GENOMIC DNA]</scope>
    <source>
        <strain evidence="2 3">TTM-71</strain>
    </source>
</reference>
<accession>A0A4Q1D4I0</accession>
<feature type="region of interest" description="Disordered" evidence="1">
    <location>
        <begin position="178"/>
        <end position="198"/>
    </location>
</feature>
<sequence>MQEHLWKNYFHFSRKERAALLILLFTILLLIFLPRCFNPPVPAPQLDLAAMNSLNNKQMPPAATGTINAETYNAPPATAIHLFAFNPNTITEAGLKQLGLPPKTILTLMHYREKGGTFRKPGDLRKIYGLRPEEANRLIPYVSIPAPRQTATTSYPSAALPQQGTTTLQSVAALPRQTTAFQSSPPTSPSRKLSPGKQLIPTNINTATAADWKKFPGIGEVLSKRIVAFRNKLGNFQSVYQVQQTYGLPDSVFSLMLPYLYVDTTTVAPPAVKTTVEYPNAFTATAIPGNRNYKPEFLQTSPDAARFIPAVLQLKSAGPTPLAPGIFRHRLAWYAVLPIDPSPL</sequence>
<protein>
    <recommendedName>
        <fullName evidence="4">Helix-hairpin-helix domain-containing protein</fullName>
    </recommendedName>
</protein>
<dbReference type="PANTHER" id="PTHR21180">
    <property type="entry name" value="ENDONUCLEASE/EXONUCLEASE/PHOSPHATASE FAMILY DOMAIN-CONTAINING PROTEIN 1"/>
    <property type="match status" value="1"/>
</dbReference>
<gene>
    <name evidence="2" type="ORF">ESB13_14680</name>
</gene>
<dbReference type="InterPro" id="IPR010994">
    <property type="entry name" value="RuvA_2-like"/>
</dbReference>
<dbReference type="Proteomes" id="UP000290545">
    <property type="component" value="Unassembled WGS sequence"/>
</dbReference>
<dbReference type="Gene3D" id="1.10.150.280">
    <property type="entry name" value="AF1531-like domain"/>
    <property type="match status" value="1"/>
</dbReference>
<dbReference type="Pfam" id="PF12836">
    <property type="entry name" value="HHH_3"/>
    <property type="match status" value="1"/>
</dbReference>
<dbReference type="InterPro" id="IPR051675">
    <property type="entry name" value="Endo/Exo/Phosphatase_dom_1"/>
</dbReference>
<proteinExistence type="predicted"/>